<comment type="caution">
    <text evidence="1">The sequence shown here is derived from an EMBL/GenBank/DDBJ whole genome shotgun (WGS) entry which is preliminary data.</text>
</comment>
<reference evidence="1 2" key="1">
    <citation type="journal article" date="2018" name="Front. Plant Sci.">
        <title>Red Clover (Trifolium pratense) and Zigzag Clover (T. medium) - A Picture of Genomic Similarities and Differences.</title>
        <authorList>
            <person name="Dluhosova J."/>
            <person name="Istvanek J."/>
            <person name="Nedelnik J."/>
            <person name="Repkova J."/>
        </authorList>
    </citation>
    <scope>NUCLEOTIDE SEQUENCE [LARGE SCALE GENOMIC DNA]</scope>
    <source>
        <strain evidence="2">cv. 10/8</strain>
        <tissue evidence="1">Leaf</tissue>
    </source>
</reference>
<dbReference type="AlphaFoldDB" id="A0A392U2W5"/>
<name>A0A392U2W5_9FABA</name>
<dbReference type="EMBL" id="LXQA010694506">
    <property type="protein sequence ID" value="MCI66385.1"/>
    <property type="molecule type" value="Genomic_DNA"/>
</dbReference>
<protein>
    <submittedName>
        <fullName evidence="1">Uncharacterized protein</fullName>
    </submittedName>
</protein>
<sequence length="53" mass="5660">MLFATPDQMIAIQLGNHIAKGVTEERTTNTGSPEDHPVCSRVTLPLLPLASTS</sequence>
<dbReference type="Proteomes" id="UP000265520">
    <property type="component" value="Unassembled WGS sequence"/>
</dbReference>
<evidence type="ECO:0000313" key="2">
    <source>
        <dbReference type="Proteomes" id="UP000265520"/>
    </source>
</evidence>
<evidence type="ECO:0000313" key="1">
    <source>
        <dbReference type="EMBL" id="MCI66385.1"/>
    </source>
</evidence>
<keyword evidence="2" id="KW-1185">Reference proteome</keyword>
<accession>A0A392U2W5</accession>
<proteinExistence type="predicted"/>
<organism evidence="1 2">
    <name type="scientific">Trifolium medium</name>
    <dbReference type="NCBI Taxonomy" id="97028"/>
    <lineage>
        <taxon>Eukaryota</taxon>
        <taxon>Viridiplantae</taxon>
        <taxon>Streptophyta</taxon>
        <taxon>Embryophyta</taxon>
        <taxon>Tracheophyta</taxon>
        <taxon>Spermatophyta</taxon>
        <taxon>Magnoliopsida</taxon>
        <taxon>eudicotyledons</taxon>
        <taxon>Gunneridae</taxon>
        <taxon>Pentapetalae</taxon>
        <taxon>rosids</taxon>
        <taxon>fabids</taxon>
        <taxon>Fabales</taxon>
        <taxon>Fabaceae</taxon>
        <taxon>Papilionoideae</taxon>
        <taxon>50 kb inversion clade</taxon>
        <taxon>NPAAA clade</taxon>
        <taxon>Hologalegina</taxon>
        <taxon>IRL clade</taxon>
        <taxon>Trifolieae</taxon>
        <taxon>Trifolium</taxon>
    </lineage>
</organism>